<evidence type="ECO:0000313" key="2">
    <source>
        <dbReference type="EMBL" id="MCY0963778.1"/>
    </source>
</evidence>
<evidence type="ECO:0000256" key="1">
    <source>
        <dbReference type="SAM" id="Phobius"/>
    </source>
</evidence>
<name>A0A9X3EJN0_9GAMM</name>
<organism evidence="2 3">
    <name type="scientific">Parathalassolituus penaei</name>
    <dbReference type="NCBI Taxonomy" id="2997323"/>
    <lineage>
        <taxon>Bacteria</taxon>
        <taxon>Pseudomonadati</taxon>
        <taxon>Pseudomonadota</taxon>
        <taxon>Gammaproteobacteria</taxon>
        <taxon>Oceanospirillales</taxon>
        <taxon>Oceanospirillaceae</taxon>
        <taxon>Parathalassolituus</taxon>
    </lineage>
</organism>
<keyword evidence="3" id="KW-1185">Reference proteome</keyword>
<dbReference type="EMBL" id="JAPNOA010000006">
    <property type="protein sequence ID" value="MCY0963778.1"/>
    <property type="molecule type" value="Genomic_DNA"/>
</dbReference>
<dbReference type="AlphaFoldDB" id="A0A9X3EJN0"/>
<keyword evidence="1" id="KW-1133">Transmembrane helix</keyword>
<gene>
    <name evidence="2" type="ORF">OUO13_01075</name>
</gene>
<dbReference type="RefSeq" id="WP_283171998.1">
    <property type="nucleotide sequence ID" value="NZ_JAPNOA010000006.1"/>
</dbReference>
<protein>
    <submittedName>
        <fullName evidence="2">Uncharacterized protein</fullName>
    </submittedName>
</protein>
<accession>A0A9X3EJN0</accession>
<sequence length="135" mass="15505">MQMEIVAAPAPLVNWKPWAYLWSLACCLILIWACVSTTGKLLLPMLVAILLIVPLWRLRSSHLPVERCVVDDSDIRFYRGDLCVWHGKLADIKHIYVSHQRVTLIELHLIGGESFSLVTHLYNYEQLKAIEALIR</sequence>
<reference evidence="2" key="1">
    <citation type="submission" date="2022-11" db="EMBL/GenBank/DDBJ databases">
        <title>Parathalassolutuus dongxingensis gen. nov., sp. nov., a novel member of family Oceanospirillaceae isolated from a coastal shrimp pond in Guangxi, China.</title>
        <authorList>
            <person name="Chen H."/>
        </authorList>
    </citation>
    <scope>NUCLEOTIDE SEQUENCE</scope>
    <source>
        <strain evidence="2">G-43</strain>
    </source>
</reference>
<keyword evidence="1" id="KW-0472">Membrane</keyword>
<proteinExistence type="predicted"/>
<comment type="caution">
    <text evidence="2">The sequence shown here is derived from an EMBL/GenBank/DDBJ whole genome shotgun (WGS) entry which is preliminary data.</text>
</comment>
<feature type="transmembrane region" description="Helical" evidence="1">
    <location>
        <begin position="20"/>
        <end position="53"/>
    </location>
</feature>
<dbReference type="Proteomes" id="UP001150830">
    <property type="component" value="Unassembled WGS sequence"/>
</dbReference>
<keyword evidence="1" id="KW-0812">Transmembrane</keyword>
<evidence type="ECO:0000313" key="3">
    <source>
        <dbReference type="Proteomes" id="UP001150830"/>
    </source>
</evidence>